<dbReference type="OrthoDB" id="5142870at2"/>
<reference evidence="1 2" key="1">
    <citation type="submission" date="2012-11" db="EMBL/GenBank/DDBJ databases">
        <title>The complete genome sequence of Corynebacterium maris Coryn-1 (=DSM 45190).</title>
        <authorList>
            <person name="Schaffert L."/>
            <person name="Albersmeier A."/>
            <person name="Kalinowski J."/>
            <person name="Ruckert C."/>
        </authorList>
    </citation>
    <scope>NUCLEOTIDE SEQUENCE [LARGE SCALE GENOMIC DNA]</scope>
    <source>
        <strain evidence="2">Coryn-1</strain>
    </source>
</reference>
<gene>
    <name evidence="1" type="ORF">B841_01415</name>
</gene>
<evidence type="ECO:0000313" key="1">
    <source>
        <dbReference type="EMBL" id="AGS33766.1"/>
    </source>
</evidence>
<dbReference type="RefSeq" id="WP_020933701.1">
    <property type="nucleotide sequence ID" value="NC_021915.1"/>
</dbReference>
<dbReference type="eggNOG" id="ENOG5031PSD">
    <property type="taxonomic scope" value="Bacteria"/>
</dbReference>
<name>S5TFP8_9CORY</name>
<keyword evidence="2" id="KW-1185">Reference proteome</keyword>
<dbReference type="KEGG" id="cmd:B841_01415"/>
<dbReference type="STRING" id="1224163.B841_01415"/>
<protein>
    <recommendedName>
        <fullName evidence="3">DUF3806 domain-containing protein</fullName>
    </recommendedName>
</protein>
<dbReference type="PATRIC" id="fig|1224163.3.peg.286"/>
<accession>S5TFP8</accession>
<dbReference type="AlphaFoldDB" id="S5TFP8"/>
<dbReference type="EMBL" id="CP003924">
    <property type="protein sequence ID" value="AGS33766.1"/>
    <property type="molecule type" value="Genomic_DNA"/>
</dbReference>
<proteinExistence type="predicted"/>
<dbReference type="Proteomes" id="UP000015388">
    <property type="component" value="Chromosome"/>
</dbReference>
<evidence type="ECO:0008006" key="3">
    <source>
        <dbReference type="Google" id="ProtNLM"/>
    </source>
</evidence>
<sequence>MSSPKVMALSEDEAQWLATRLFTAQESGLLSSTQALAESFDASRDDWHALPAHERGDASMLVNIYSVAFGEQICREFDLQWCVVERGDDAEIGLYGEVQELMLYPLATVRRRWEDPAMRPMMDLIEQTRDSLTNAARQ</sequence>
<organism evidence="1 2">
    <name type="scientific">Corynebacterium maris DSM 45190</name>
    <dbReference type="NCBI Taxonomy" id="1224163"/>
    <lineage>
        <taxon>Bacteria</taxon>
        <taxon>Bacillati</taxon>
        <taxon>Actinomycetota</taxon>
        <taxon>Actinomycetes</taxon>
        <taxon>Mycobacteriales</taxon>
        <taxon>Corynebacteriaceae</taxon>
        <taxon>Corynebacterium</taxon>
    </lineage>
</organism>
<evidence type="ECO:0000313" key="2">
    <source>
        <dbReference type="Proteomes" id="UP000015388"/>
    </source>
</evidence>
<dbReference type="HOGENOM" id="CLU_1851782_0_0_11"/>